<dbReference type="Pfam" id="PF24883">
    <property type="entry name" value="NPHP3_N"/>
    <property type="match status" value="1"/>
</dbReference>
<feature type="domain" description="Nephrocystin 3-like N-terminal" evidence="2">
    <location>
        <begin position="272"/>
        <end position="417"/>
    </location>
</feature>
<keyword evidence="4" id="KW-1185">Reference proteome</keyword>
<proteinExistence type="predicted"/>
<evidence type="ECO:0000313" key="3">
    <source>
        <dbReference type="EMBL" id="MFC0225083.1"/>
    </source>
</evidence>
<dbReference type="EMBL" id="JBHLXG010000003">
    <property type="protein sequence ID" value="MFC0225083.1"/>
    <property type="molecule type" value="Genomic_DNA"/>
</dbReference>
<evidence type="ECO:0000259" key="2">
    <source>
        <dbReference type="Pfam" id="PF24883"/>
    </source>
</evidence>
<keyword evidence="1" id="KW-0677">Repeat</keyword>
<evidence type="ECO:0000256" key="1">
    <source>
        <dbReference type="ARBA" id="ARBA00022737"/>
    </source>
</evidence>
<accession>A0ABV6E877</accession>
<protein>
    <recommendedName>
        <fullName evidence="2">Nephrocystin 3-like N-terminal domain-containing protein</fullName>
    </recommendedName>
</protein>
<reference evidence="3 4" key="1">
    <citation type="submission" date="2024-09" db="EMBL/GenBank/DDBJ databases">
        <authorList>
            <person name="Sun Q."/>
            <person name="Mori K."/>
        </authorList>
    </citation>
    <scope>NUCLEOTIDE SEQUENCE [LARGE SCALE GENOMIC DNA]</scope>
    <source>
        <strain evidence="3 4">CCM 8626</strain>
    </source>
</reference>
<dbReference type="RefSeq" id="WP_380672065.1">
    <property type="nucleotide sequence ID" value="NZ_CP173186.1"/>
</dbReference>
<comment type="caution">
    <text evidence="3">The sequence shown here is derived from an EMBL/GenBank/DDBJ whole genome shotgun (WGS) entry which is preliminary data.</text>
</comment>
<gene>
    <name evidence="3" type="ORF">ACFFJ3_00915</name>
</gene>
<dbReference type="Proteomes" id="UP001589792">
    <property type="component" value="Unassembled WGS sequence"/>
</dbReference>
<dbReference type="InterPro" id="IPR056884">
    <property type="entry name" value="NPHP3-like_N"/>
</dbReference>
<sequence length="2099" mass="241868">MEIHKNSDLIHFSRAGDIFHYRWAVKRCLKLLDFNTDLTQITIEGSKESKLAGECVVDLAEYRESEGGERSVEYFQLKHSTVRVSEPFTLSKLKETIEGFAKRFMALEKSEGKFTSIKITVLTNRLISNYFKKNVKKLADGEAAPKGFISTIENYTKLKGVKLKQFCQCLNLDDSEGNYDEQKFDIHKELYKLTVSRNIHDREKLLVAKVWEKIEPGKSKVIKREDMLEAFDAINMDDFFPAPPLFEPIKNYIPREQQTSIAKSIRAATTHTVITASGGVGKSILSNNITTEFNETSVVVAYDCFGNGSYRRISAKRHEAKHAYTQIINTLAKEGMCDQVIPSRNEPDEYWTKIFLSRISEACNTLKSQDETALLVIIFDAADNAEMAAEEQGATCFVNCLLKEMVPDNCRLVFTCRPERLALLDPPSTINRLQLSTFSNEETLANLQTKFLTATQDQAIEFNRLTGGNPRVQSSSLSLKTSSLSKLLLSFGTKTVTIEDLIEKQLEQSIERVKDKFPKNYRNSIDNICTGLAVLPPFVPISVLANAADVSKDSVKSFIADLGHPLWQIDDTVQFRDEPTEKWFQDNYSATPEKIYTFIQAIKPLATEFPYVSEALPLLLLKANQLDELVELALSNEYLPSISKYDDNQVKVQRLQYAFKAALKASKTYEAVKLALLAGEEIAGNDRQLSILTNNIDLAAIFLTPDRVQELAHRKELSGNWDGSEIVYAASLLSTIPSLKGEAYNYFRSANHWLRRYFQKRDEAKNEEERFDGKLEDIEILELAFTQYRINGYKKCVDFLLSWTPPSCIYRVTSDLLERLIDVGDFENIELMASYGKDDPSFIIAVTSELMKVGRTPSRSCLTRCLNRIIQPKTRIDQPSNDIHNTRFSNGAYLSFFEACAIHRLPASNIRRGVNYYYNAPMLYRVADDHQYDDARENFLRYLSLQAILKNDFALIFDDFIPKNWQSKNDTYEDKRKLERAKELIGKLLPWYMVRAKALSGLDIDLKEEHETANLLSSKMGYNSYREYEPVPFESTKAKFQNILFCNSGYSTEQELFFESYIGNKLKISFLDDFYLLRVSCRSDKFIALSESIEDRCRIRLNSYDYDEPPETRSEHFIKLSRAVLTVGRDDAAAYFDEALSKATEFGEEGVIRWEALTSIAKRSAQIEKDNPELSHRYMRCAEMIGDSVAREKYWDRNDAVSTCFQLSAKSAFPILHRWKDRNVGLHDRQIYPLAHSAIDSELAPPAALWSLSAFSWEYGLEKFLEKCLANEPVKANQQKMLNHYIRDLRIRGYTGDKWAKIKKLANKFVLECLPEKELKQLAISDRQDKSSYSPSSSKKDKDEEYPWNMLYGQFDLLTDGGFTNAYQYFENQGYPRKTDNFWQGCFQKVTSRKLGSFLNIIVHSEKLDFFDLRWAFEQISEDWKNKASVQKQWNIAIKHIASRFPSKFTEIYERHYVLGGFLMNEATNDAIEDGVNIGLSNSVDIESSRVLFSFAHYSANKLTVEQAREIIDFGLARLENFLDEDYADGSWNKHKQLPSGLPHAVACYIYANLGSPHAEERWKAVHAVTRLYDLNCQNEINLLLDCYIKGLPPSYIPTKYEFYDLHAKLYLLVALTRCVHKSPELLVSSKDSFATIAINNEQGIFFQYYAKQICLALQNYSSDIFEDTLADKIQRACTTQHPTINENKYRYRVDTPWHKTGKLGVLPDVWFAHDFDRYWFEPLGRVFGVSGPQVEDLAKYVLLNQWKMSFGSSHLVDSRAELWESRRNYRDTYHSHSSYPQIDSYPFYISYHLMLEVASMLLGSMPVIKDEDYDVDFWEDWLSGHLILNKNNALLAEFRDPMPLETPKWLNNKCDKDWQWQIIETDFLDHLVVSDDFPTWLNVNGSWDNYKNERNEHVSFSCVLVPKHLSQSLLSTIANFDNHMHECHLVNFCKTEDAYGKINKFQCKEWLITEGENNDIESNDPFVGIISAQPYKLKKFVTEQIKVKHCDDYKTYSLSSNDSLCLKNTYWSEDKPNDSNSYISSGRLALVSLKFLKLICNTLNVDIAIQVNIQRTFKNSYRNKKNEDELGYIPSYSKTFILSGDGKLRDIRKSYQLR</sequence>
<evidence type="ECO:0000313" key="4">
    <source>
        <dbReference type="Proteomes" id="UP001589792"/>
    </source>
</evidence>
<name>A0ABV6E877_9GAMM</name>
<organism evidence="3 4">
    <name type="scientific">Serratia aquatilis</name>
    <dbReference type="NCBI Taxonomy" id="1737515"/>
    <lineage>
        <taxon>Bacteria</taxon>
        <taxon>Pseudomonadati</taxon>
        <taxon>Pseudomonadota</taxon>
        <taxon>Gammaproteobacteria</taxon>
        <taxon>Enterobacterales</taxon>
        <taxon>Yersiniaceae</taxon>
        <taxon>Serratia</taxon>
    </lineage>
</organism>